<sequence>MHDRPDIGIADLACLDIAETGLRRRILGPAHALTEEELSKYDRTTLWYDAFWRDGRVVLITPRLLNLSSALRRAELRLDGSRARARRLWRFKRWELWAVAAPRPPRSLSIRIGGWQHDMAVAPAGPALFAGKNTIVTLSKNNDLRWIRDFALFHRKTQDAQAILFIDNGSERYTADDIVQALRPSGLSGLILRAPLPYGPVLKGSASRHKLKFFKTAILNVARLRFLSQARAVLNVDIDELVWSKTASVFDLAVRSRLGYQPFTGTWRLPNTGSPTHADHVWQDGSAPCPTKFAVVPRSFAGRFGWDVHRLEPFPLRHRLLREDVGYWHCSGISTGWKYTERLTRKGEEMDPEAHTLLARALGDDAP</sequence>
<evidence type="ECO:0000313" key="1">
    <source>
        <dbReference type="EMBL" id="PTN02107.1"/>
    </source>
</evidence>
<dbReference type="OrthoDB" id="4405067at2"/>
<gene>
    <name evidence="1" type="ORF">C8N32_10858</name>
</gene>
<organism evidence="1 2">
    <name type="scientific">Rhodovulum imhoffii</name>
    <dbReference type="NCBI Taxonomy" id="365340"/>
    <lineage>
        <taxon>Bacteria</taxon>
        <taxon>Pseudomonadati</taxon>
        <taxon>Pseudomonadota</taxon>
        <taxon>Alphaproteobacteria</taxon>
        <taxon>Rhodobacterales</taxon>
        <taxon>Paracoccaceae</taxon>
        <taxon>Rhodovulum</taxon>
    </lineage>
</organism>
<reference evidence="1 2" key="1">
    <citation type="submission" date="2018-04" db="EMBL/GenBank/DDBJ databases">
        <title>Genomic Encyclopedia of Archaeal and Bacterial Type Strains, Phase II (KMG-II): from individual species to whole genera.</title>
        <authorList>
            <person name="Goeker M."/>
        </authorList>
    </citation>
    <scope>NUCLEOTIDE SEQUENCE [LARGE SCALE GENOMIC DNA]</scope>
    <source>
        <strain evidence="1 2">DSM 18064</strain>
    </source>
</reference>
<evidence type="ECO:0000313" key="2">
    <source>
        <dbReference type="Proteomes" id="UP000243859"/>
    </source>
</evidence>
<evidence type="ECO:0008006" key="3">
    <source>
        <dbReference type="Google" id="ProtNLM"/>
    </source>
</evidence>
<accession>A0A2T5BS10</accession>
<proteinExistence type="predicted"/>
<protein>
    <recommendedName>
        <fullName evidence="3">Glycosyl transferase family 2</fullName>
    </recommendedName>
</protein>
<keyword evidence="2" id="KW-1185">Reference proteome</keyword>
<dbReference type="AlphaFoldDB" id="A0A2T5BS10"/>
<dbReference type="RefSeq" id="WP_107892277.1">
    <property type="nucleotide sequence ID" value="NZ_NHSI01000037.1"/>
</dbReference>
<dbReference type="Proteomes" id="UP000243859">
    <property type="component" value="Unassembled WGS sequence"/>
</dbReference>
<name>A0A2T5BS10_9RHOB</name>
<comment type="caution">
    <text evidence="1">The sequence shown here is derived from an EMBL/GenBank/DDBJ whole genome shotgun (WGS) entry which is preliminary data.</text>
</comment>
<dbReference type="EMBL" id="QAAA01000008">
    <property type="protein sequence ID" value="PTN02107.1"/>
    <property type="molecule type" value="Genomic_DNA"/>
</dbReference>